<feature type="domain" description="Glucosamine/galactosamine-6-phosphate isomerase" evidence="2">
    <location>
        <begin position="11"/>
        <end position="226"/>
    </location>
</feature>
<sequence>MMKLDVTWATDRAAMAELAAAYVCASLGDGLTTSLALPTGDTPIGMYECLAERRRRGEVSFRNAKLFNLDEYAGMSPENPRSYHAFMRRHFIDHIDVPSQQVRLLRGDAPDAAEECRAYDRAIAAAGGIDLAILGLGANGHIAFNEPGVPWDLDTHVVELDRRTRQAHRPNFPDEASVPRIGVTMGIRTLKAAKKVLLLCAGEGKREAMAALLAGREDHAWPVTSLLGHKGLSILAEEALKPC</sequence>
<keyword evidence="1" id="KW-0378">Hydrolase</keyword>
<dbReference type="GO" id="GO:0006046">
    <property type="term" value="P:N-acetylglucosamine catabolic process"/>
    <property type="evidence" value="ECO:0007669"/>
    <property type="project" value="TreeGrafter"/>
</dbReference>
<dbReference type="GO" id="GO:0006043">
    <property type="term" value="P:glucosamine catabolic process"/>
    <property type="evidence" value="ECO:0007669"/>
    <property type="project" value="TreeGrafter"/>
</dbReference>
<proteinExistence type="predicted"/>
<protein>
    <submittedName>
        <fullName evidence="3">Glucosamine-6-phosphate deaminase</fullName>
    </submittedName>
</protein>
<dbReference type="InterPro" id="IPR037171">
    <property type="entry name" value="NagB/RpiA_transferase-like"/>
</dbReference>
<evidence type="ECO:0000259" key="2">
    <source>
        <dbReference type="Pfam" id="PF01182"/>
    </source>
</evidence>
<dbReference type="SUPFAM" id="SSF100950">
    <property type="entry name" value="NagB/RpiA/CoA transferase-like"/>
    <property type="match status" value="1"/>
</dbReference>
<dbReference type="PANTHER" id="PTHR11280">
    <property type="entry name" value="GLUCOSAMINE-6-PHOSPHATE ISOMERASE"/>
    <property type="match status" value="1"/>
</dbReference>
<dbReference type="InterPro" id="IPR006148">
    <property type="entry name" value="Glc/Gal-6P_isomerase"/>
</dbReference>
<evidence type="ECO:0000256" key="1">
    <source>
        <dbReference type="ARBA" id="ARBA00022801"/>
    </source>
</evidence>
<accession>A0A2P7S8R8</accession>
<dbReference type="InterPro" id="IPR004547">
    <property type="entry name" value="Glucosamine6P_isomerase"/>
</dbReference>
<evidence type="ECO:0000313" key="3">
    <source>
        <dbReference type="EMBL" id="PSJ58886.1"/>
    </source>
</evidence>
<keyword evidence="4" id="KW-1185">Reference proteome</keyword>
<dbReference type="RefSeq" id="WP_106725420.1">
    <property type="nucleotide sequence ID" value="NZ_PXYL01000009.1"/>
</dbReference>
<gene>
    <name evidence="3" type="ORF">C7I85_18175</name>
</gene>
<evidence type="ECO:0000313" key="4">
    <source>
        <dbReference type="Proteomes" id="UP000240653"/>
    </source>
</evidence>
<dbReference type="OrthoDB" id="9791139at2"/>
<dbReference type="InterPro" id="IPR018321">
    <property type="entry name" value="Glucosamine6P_isomerase_CS"/>
</dbReference>
<comment type="caution">
    <text evidence="3">The sequence shown here is derived from an EMBL/GenBank/DDBJ whole genome shotgun (WGS) entry which is preliminary data.</text>
</comment>
<dbReference type="GO" id="GO:0019262">
    <property type="term" value="P:N-acetylneuraminate catabolic process"/>
    <property type="evidence" value="ECO:0007669"/>
    <property type="project" value="TreeGrafter"/>
</dbReference>
<organism evidence="3 4">
    <name type="scientific">Pseudaminobacter soli</name>
    <name type="common">ex Li et al. 2025</name>
    <dbReference type="NCBI Taxonomy" id="1295366"/>
    <lineage>
        <taxon>Bacteria</taxon>
        <taxon>Pseudomonadati</taxon>
        <taxon>Pseudomonadota</taxon>
        <taxon>Alphaproteobacteria</taxon>
        <taxon>Hyphomicrobiales</taxon>
        <taxon>Phyllobacteriaceae</taxon>
        <taxon>Pseudaminobacter</taxon>
    </lineage>
</organism>
<dbReference type="GO" id="GO:0005829">
    <property type="term" value="C:cytosol"/>
    <property type="evidence" value="ECO:0007669"/>
    <property type="project" value="TreeGrafter"/>
</dbReference>
<reference evidence="3 4" key="1">
    <citation type="submission" date="2018-03" db="EMBL/GenBank/DDBJ databases">
        <title>The draft genome of Mesorhizobium soli JCM 19897.</title>
        <authorList>
            <person name="Li L."/>
            <person name="Liu L."/>
            <person name="Liang L."/>
            <person name="Wang T."/>
            <person name="Zhang X."/>
        </authorList>
    </citation>
    <scope>NUCLEOTIDE SEQUENCE [LARGE SCALE GENOMIC DNA]</scope>
    <source>
        <strain evidence="3 4">JCM 19897</strain>
    </source>
</reference>
<dbReference type="GO" id="GO:0005975">
    <property type="term" value="P:carbohydrate metabolic process"/>
    <property type="evidence" value="ECO:0007669"/>
    <property type="project" value="InterPro"/>
</dbReference>
<dbReference type="AlphaFoldDB" id="A0A2P7S8R8"/>
<dbReference type="Proteomes" id="UP000240653">
    <property type="component" value="Unassembled WGS sequence"/>
</dbReference>
<dbReference type="GO" id="GO:0004342">
    <property type="term" value="F:glucosamine-6-phosphate deaminase activity"/>
    <property type="evidence" value="ECO:0007669"/>
    <property type="project" value="InterPro"/>
</dbReference>
<dbReference type="EMBL" id="PXYL01000009">
    <property type="protein sequence ID" value="PSJ58886.1"/>
    <property type="molecule type" value="Genomic_DNA"/>
</dbReference>
<dbReference type="Pfam" id="PF01182">
    <property type="entry name" value="Glucosamine_iso"/>
    <property type="match status" value="1"/>
</dbReference>
<dbReference type="Gene3D" id="3.40.50.1360">
    <property type="match status" value="1"/>
</dbReference>
<dbReference type="PANTHER" id="PTHR11280:SF5">
    <property type="entry name" value="GLUCOSAMINE-6-PHOSPHATE ISOMERASE"/>
    <property type="match status" value="1"/>
</dbReference>
<name>A0A2P7S8R8_9HYPH</name>
<dbReference type="PROSITE" id="PS01161">
    <property type="entry name" value="GLC_GALNAC_ISOMERASE"/>
    <property type="match status" value="1"/>
</dbReference>
<dbReference type="GO" id="GO:0042802">
    <property type="term" value="F:identical protein binding"/>
    <property type="evidence" value="ECO:0007669"/>
    <property type="project" value="TreeGrafter"/>
</dbReference>
<dbReference type="CDD" id="cd01399">
    <property type="entry name" value="GlcN6P_deaminase"/>
    <property type="match status" value="1"/>
</dbReference>